<dbReference type="GO" id="GO:0007224">
    <property type="term" value="P:smoothened signaling pathway"/>
    <property type="evidence" value="ECO:0007669"/>
    <property type="project" value="TreeGrafter"/>
</dbReference>
<dbReference type="GO" id="GO:0005615">
    <property type="term" value="C:extracellular space"/>
    <property type="evidence" value="ECO:0007669"/>
    <property type="project" value="TreeGrafter"/>
</dbReference>
<dbReference type="CDD" id="cd00081">
    <property type="entry name" value="Hint"/>
    <property type="match status" value="1"/>
</dbReference>
<dbReference type="SUPFAM" id="SSF51294">
    <property type="entry name" value="Hedgehog/intein (Hint) domain"/>
    <property type="match status" value="1"/>
</dbReference>
<reference evidence="5" key="1">
    <citation type="submission" date="2021-02" db="EMBL/GenBank/DDBJ databases">
        <authorList>
            <person name="Nowell W R."/>
        </authorList>
    </citation>
    <scope>NUCLEOTIDE SEQUENCE</scope>
</reference>
<dbReference type="InterPro" id="IPR001767">
    <property type="entry name" value="Hedgehog_Hint"/>
</dbReference>
<keyword evidence="2 3" id="KW-0732">Signal</keyword>
<dbReference type="GO" id="GO:0016540">
    <property type="term" value="P:protein autoprocessing"/>
    <property type="evidence" value="ECO:0007669"/>
    <property type="project" value="InterPro"/>
</dbReference>
<dbReference type="PANTHER" id="PTHR11889">
    <property type="entry name" value="HEDGEHOG"/>
    <property type="match status" value="1"/>
</dbReference>
<dbReference type="AlphaFoldDB" id="A0A818K5M4"/>
<feature type="chain" id="PRO_5032878707" description="Hint domain-containing protein" evidence="3">
    <location>
        <begin position="20"/>
        <end position="303"/>
    </location>
</feature>
<dbReference type="EMBL" id="CAJOAY010000126">
    <property type="protein sequence ID" value="CAF3550050.1"/>
    <property type="molecule type" value="Genomic_DNA"/>
</dbReference>
<dbReference type="GO" id="GO:0010468">
    <property type="term" value="P:regulation of gene expression"/>
    <property type="evidence" value="ECO:0007669"/>
    <property type="project" value="TreeGrafter"/>
</dbReference>
<dbReference type="InterPro" id="IPR006141">
    <property type="entry name" value="Intein_N"/>
</dbReference>
<dbReference type="PROSITE" id="PS50817">
    <property type="entry name" value="INTEIN_N_TER"/>
    <property type="match status" value="1"/>
</dbReference>
<protein>
    <recommendedName>
        <fullName evidence="4">Hint domain-containing protein</fullName>
    </recommendedName>
</protein>
<name>A0A818K5M4_9BILA</name>
<dbReference type="Gene3D" id="2.170.16.10">
    <property type="entry name" value="Hedgehog/Intein (Hint) domain"/>
    <property type="match status" value="1"/>
</dbReference>
<dbReference type="InterPro" id="IPR050387">
    <property type="entry name" value="Hedgehog_Signaling"/>
</dbReference>
<proteinExistence type="predicted"/>
<dbReference type="GO" id="GO:0016539">
    <property type="term" value="P:intein-mediated protein splicing"/>
    <property type="evidence" value="ECO:0007669"/>
    <property type="project" value="InterPro"/>
</dbReference>
<gene>
    <name evidence="5" type="ORF">OKA104_LOCUS4044</name>
</gene>
<dbReference type="Proteomes" id="UP000663881">
    <property type="component" value="Unassembled WGS sequence"/>
</dbReference>
<dbReference type="InterPro" id="IPR001657">
    <property type="entry name" value="Hedgehog"/>
</dbReference>
<dbReference type="PRINTS" id="PR00632">
    <property type="entry name" value="SONICHHOG"/>
</dbReference>
<dbReference type="InterPro" id="IPR003587">
    <property type="entry name" value="Hint_dom_N"/>
</dbReference>
<dbReference type="GO" id="GO:0048731">
    <property type="term" value="P:system development"/>
    <property type="evidence" value="ECO:0007669"/>
    <property type="project" value="UniProtKB-ARBA"/>
</dbReference>
<evidence type="ECO:0000256" key="1">
    <source>
        <dbReference type="ARBA" id="ARBA00022473"/>
    </source>
</evidence>
<feature type="signal peptide" evidence="3">
    <location>
        <begin position="1"/>
        <end position="19"/>
    </location>
</feature>
<evidence type="ECO:0000313" key="5">
    <source>
        <dbReference type="EMBL" id="CAF3550050.1"/>
    </source>
</evidence>
<dbReference type="GO" id="GO:0001708">
    <property type="term" value="P:cell fate specification"/>
    <property type="evidence" value="ECO:0007669"/>
    <property type="project" value="TreeGrafter"/>
</dbReference>
<evidence type="ECO:0000313" key="6">
    <source>
        <dbReference type="Proteomes" id="UP000663881"/>
    </source>
</evidence>
<accession>A0A818K5M4</accession>
<dbReference type="GO" id="GO:0005509">
    <property type="term" value="F:calcium ion binding"/>
    <property type="evidence" value="ECO:0007669"/>
    <property type="project" value="TreeGrafter"/>
</dbReference>
<dbReference type="GO" id="GO:0007267">
    <property type="term" value="P:cell-cell signaling"/>
    <property type="evidence" value="ECO:0007669"/>
    <property type="project" value="InterPro"/>
</dbReference>
<evidence type="ECO:0000256" key="3">
    <source>
        <dbReference type="SAM" id="SignalP"/>
    </source>
</evidence>
<keyword evidence="1" id="KW-0217">Developmental protein</keyword>
<sequence length="303" mass="33783">MILFKIICIFGCFILMTHAKCNIAEDPLELVECLSHISTILIALSKNDIARMCRSTTLITECAQSHISECIGERIGIAAFNELKGLSQNCCPDRNAPTCSIRDSIINNQRCFSADSLVTLSNGKQKSIAHLQSGEALLAYNHKTKQITSTHLITMLDFQPHQFAIFKQVTTSTGRQLSLTSSHLLPTDEHDYVMAKNLDIGMNIYVMNDDGVMVRETISNLTDVVKQGYMAPLTEEGTLIVNNVVVSCYATINSHYGAHIILAPMRWWYSLFGMSSNEMTGIHWFPKMLYEAANTLIPSIIQK</sequence>
<organism evidence="5 6">
    <name type="scientific">Adineta steineri</name>
    <dbReference type="NCBI Taxonomy" id="433720"/>
    <lineage>
        <taxon>Eukaryota</taxon>
        <taxon>Metazoa</taxon>
        <taxon>Spiralia</taxon>
        <taxon>Gnathifera</taxon>
        <taxon>Rotifera</taxon>
        <taxon>Eurotatoria</taxon>
        <taxon>Bdelloidea</taxon>
        <taxon>Adinetida</taxon>
        <taxon>Adinetidae</taxon>
        <taxon>Adineta</taxon>
    </lineage>
</organism>
<dbReference type="SMART" id="SM00306">
    <property type="entry name" value="HintN"/>
    <property type="match status" value="1"/>
</dbReference>
<dbReference type="PANTHER" id="PTHR11889:SF31">
    <property type="entry name" value="PROTEIN HEDGEHOG"/>
    <property type="match status" value="1"/>
</dbReference>
<evidence type="ECO:0000256" key="2">
    <source>
        <dbReference type="ARBA" id="ARBA00022729"/>
    </source>
</evidence>
<feature type="domain" description="Hint" evidence="4">
    <location>
        <begin position="109"/>
        <end position="208"/>
    </location>
</feature>
<evidence type="ECO:0000259" key="4">
    <source>
        <dbReference type="SMART" id="SM00306"/>
    </source>
</evidence>
<dbReference type="Pfam" id="PF01079">
    <property type="entry name" value="Hint"/>
    <property type="match status" value="1"/>
</dbReference>
<comment type="caution">
    <text evidence="5">The sequence shown here is derived from an EMBL/GenBank/DDBJ whole genome shotgun (WGS) entry which is preliminary data.</text>
</comment>
<dbReference type="InterPro" id="IPR036844">
    <property type="entry name" value="Hint_dom_sf"/>
</dbReference>
<dbReference type="GO" id="GO:0005113">
    <property type="term" value="F:patched binding"/>
    <property type="evidence" value="ECO:0007669"/>
    <property type="project" value="TreeGrafter"/>
</dbReference>